<name>D2U3B7_9GAMM</name>
<evidence type="ECO:0000256" key="3">
    <source>
        <dbReference type="ARBA" id="ARBA00023263"/>
    </source>
</evidence>
<dbReference type="PANTHER" id="PTHR33420:SF14">
    <property type="entry name" value="TYPE 1 FIMBRIN D-MANNOSE SPECIFIC ADHESIN"/>
    <property type="match status" value="1"/>
</dbReference>
<protein>
    <recommendedName>
        <fullName evidence="4">Fimbrial-type adhesion domain-containing protein</fullName>
    </recommendedName>
</protein>
<organism evidence="5">
    <name type="scientific">Arsenophonus nasoniae</name>
    <name type="common">son-killer infecting Nasonia vitripennis</name>
    <dbReference type="NCBI Taxonomy" id="638"/>
    <lineage>
        <taxon>Bacteria</taxon>
        <taxon>Pseudomonadati</taxon>
        <taxon>Pseudomonadota</taxon>
        <taxon>Gammaproteobacteria</taxon>
        <taxon>Enterobacterales</taxon>
        <taxon>Morganellaceae</taxon>
        <taxon>Arsenophonus</taxon>
    </lineage>
</organism>
<dbReference type="InterPro" id="IPR008966">
    <property type="entry name" value="Adhesion_dom_sf"/>
</dbReference>
<evidence type="ECO:0000256" key="2">
    <source>
        <dbReference type="ARBA" id="ARBA00006671"/>
    </source>
</evidence>
<evidence type="ECO:0000259" key="4">
    <source>
        <dbReference type="Pfam" id="PF00419"/>
    </source>
</evidence>
<dbReference type="InterPro" id="IPR050263">
    <property type="entry name" value="Bact_Fimbrial_Adh_Pro"/>
</dbReference>
<dbReference type="PANTHER" id="PTHR33420">
    <property type="entry name" value="FIMBRIAL SUBUNIT ELFA-RELATED"/>
    <property type="match status" value="1"/>
</dbReference>
<dbReference type="GO" id="GO:0043709">
    <property type="term" value="P:cell adhesion involved in single-species biofilm formation"/>
    <property type="evidence" value="ECO:0007669"/>
    <property type="project" value="TreeGrafter"/>
</dbReference>
<dbReference type="EMBL" id="FN545258">
    <property type="protein sequence ID" value="CBA75778.1"/>
    <property type="molecule type" value="Genomic_DNA"/>
</dbReference>
<dbReference type="AlphaFoldDB" id="D2U3B7"/>
<sequence length="376" mass="40717">MIPYTSIVIFADSWENNMNKLAINFLLLSACSFSQSIYADCKPNSTITVPSLYYDLSADFSSSSTVVTKTDKTMFSGTFTCSSPGLLFPNAIGIASPFNGRTATIGFNGGKQFVQVTMTAMGKDRVTNIPRGTHPASNLDTNFTLQFTLLKSKPSGNYTEVAGDTAKISPFILASDASSLGILVWLVRIVTKLIQFLLTWQWPVDENDIFLQPITIKYNPIATTCDFSNKGLVVNLPMVSINDVKNIDRPGYQPFSLNFSCSDLLTGNKTTRNIAMFLASNNLHSTDKTVLINTTQQGAKGVGFRLVQGNKTSSPILFSSSESIQGNATSIFNIAAGSALAPSFSINMGAYYYAYDLNNISAGKITSTAILVFSYD</sequence>
<proteinExistence type="inferred from homology"/>
<dbReference type="Gene3D" id="2.60.40.1090">
    <property type="entry name" value="Fimbrial-type adhesion domain"/>
    <property type="match status" value="1"/>
</dbReference>
<reference evidence="5" key="1">
    <citation type="journal article" date="2010" name="Insect Mol. Biol.">
        <title>The draft genome sequence of Arsenophonus nasoniae, son-killer bacterium of Nasonia vitripennis, reveals genes associated with virulence and symbiosis.</title>
        <authorList>
            <person name="Wilkes T."/>
            <person name="Darby A.C."/>
            <person name="Choi J."/>
            <person name="Colborne J.K."/>
            <person name="Werren J.H."/>
            <person name="Hurst G.D.D."/>
        </authorList>
    </citation>
    <scope>NUCLEOTIDE SEQUENCE</scope>
</reference>
<evidence type="ECO:0000256" key="1">
    <source>
        <dbReference type="ARBA" id="ARBA00004561"/>
    </source>
</evidence>
<feature type="domain" description="Fimbrial-type adhesion" evidence="4">
    <location>
        <begin position="220"/>
        <end position="376"/>
    </location>
</feature>
<dbReference type="GO" id="GO:0009289">
    <property type="term" value="C:pilus"/>
    <property type="evidence" value="ECO:0007669"/>
    <property type="project" value="UniProtKB-SubCell"/>
</dbReference>
<evidence type="ECO:0000313" key="5">
    <source>
        <dbReference type="EMBL" id="CBA75778.1"/>
    </source>
</evidence>
<dbReference type="Pfam" id="PF00419">
    <property type="entry name" value="Fimbrial"/>
    <property type="match status" value="1"/>
</dbReference>
<comment type="subcellular location">
    <subcellularLocation>
        <location evidence="1">Fimbrium</location>
    </subcellularLocation>
</comment>
<gene>
    <name evidence="5" type="ORF">ARN_31260</name>
</gene>
<dbReference type="InterPro" id="IPR000259">
    <property type="entry name" value="Adhesion_dom_fimbrial"/>
</dbReference>
<keyword evidence="3" id="KW-0281">Fimbrium</keyword>
<dbReference type="InterPro" id="IPR036937">
    <property type="entry name" value="Adhesion_dom_fimbrial_sf"/>
</dbReference>
<comment type="similarity">
    <text evidence="2">Belongs to the fimbrial protein family.</text>
</comment>
<accession>D2U3B7</accession>
<dbReference type="SUPFAM" id="SSF49401">
    <property type="entry name" value="Bacterial adhesins"/>
    <property type="match status" value="1"/>
</dbReference>